<evidence type="ECO:0000313" key="2">
    <source>
        <dbReference type="Proteomes" id="UP001159363"/>
    </source>
</evidence>
<comment type="caution">
    <text evidence="1">The sequence shown here is derived from an EMBL/GenBank/DDBJ whole genome shotgun (WGS) entry which is preliminary data.</text>
</comment>
<sequence>MDEALFTREGIFKTAITAIILVRPYILLDRLRSGNYHVFVYEVLPLLLEDVPLAVRQQLWFQHDGAHPHCDVNFRNCVNQRFHNHWIGRGGPVSWRPRSPDLTPMNLYFCGGR</sequence>
<dbReference type="Proteomes" id="UP001159363">
    <property type="component" value="Chromosome X"/>
</dbReference>
<protein>
    <submittedName>
        <fullName evidence="1">Uncharacterized protein</fullName>
    </submittedName>
</protein>
<dbReference type="Gene3D" id="3.30.420.10">
    <property type="entry name" value="Ribonuclease H-like superfamily/Ribonuclease H"/>
    <property type="match status" value="1"/>
</dbReference>
<organism evidence="1 2">
    <name type="scientific">Dryococelus australis</name>
    <dbReference type="NCBI Taxonomy" id="614101"/>
    <lineage>
        <taxon>Eukaryota</taxon>
        <taxon>Metazoa</taxon>
        <taxon>Ecdysozoa</taxon>
        <taxon>Arthropoda</taxon>
        <taxon>Hexapoda</taxon>
        <taxon>Insecta</taxon>
        <taxon>Pterygota</taxon>
        <taxon>Neoptera</taxon>
        <taxon>Polyneoptera</taxon>
        <taxon>Phasmatodea</taxon>
        <taxon>Verophasmatodea</taxon>
        <taxon>Anareolatae</taxon>
        <taxon>Phasmatidae</taxon>
        <taxon>Eurycanthinae</taxon>
        <taxon>Dryococelus</taxon>
    </lineage>
</organism>
<keyword evidence="2" id="KW-1185">Reference proteome</keyword>
<dbReference type="InterPro" id="IPR036397">
    <property type="entry name" value="RNaseH_sf"/>
</dbReference>
<evidence type="ECO:0000313" key="1">
    <source>
        <dbReference type="EMBL" id="KAJ8887785.1"/>
    </source>
</evidence>
<reference evidence="1 2" key="1">
    <citation type="submission" date="2023-02" db="EMBL/GenBank/DDBJ databases">
        <title>LHISI_Scaffold_Assembly.</title>
        <authorList>
            <person name="Stuart O.P."/>
            <person name="Cleave R."/>
            <person name="Magrath M.J.L."/>
            <person name="Mikheyev A.S."/>
        </authorList>
    </citation>
    <scope>NUCLEOTIDE SEQUENCE [LARGE SCALE GENOMIC DNA]</scope>
    <source>
        <strain evidence="1">Daus_M_001</strain>
        <tissue evidence="1">Leg muscle</tissue>
    </source>
</reference>
<gene>
    <name evidence="1" type="ORF">PR048_014003</name>
</gene>
<dbReference type="PANTHER" id="PTHR47326">
    <property type="entry name" value="TRANSPOSABLE ELEMENT TC3 TRANSPOSASE-LIKE PROTEIN"/>
    <property type="match status" value="1"/>
</dbReference>
<name>A0ABQ9HUP8_9NEOP</name>
<dbReference type="PANTHER" id="PTHR47326:SF1">
    <property type="entry name" value="HTH PSQ-TYPE DOMAIN-CONTAINING PROTEIN"/>
    <property type="match status" value="1"/>
</dbReference>
<proteinExistence type="predicted"/>
<accession>A0ABQ9HUP8</accession>
<dbReference type="EMBL" id="JARBHB010000004">
    <property type="protein sequence ID" value="KAJ8887785.1"/>
    <property type="molecule type" value="Genomic_DNA"/>
</dbReference>